<keyword evidence="1 2" id="KW-0103">Bromodomain</keyword>
<dbReference type="PROSITE" id="PS00633">
    <property type="entry name" value="BROMODOMAIN_1"/>
    <property type="match status" value="1"/>
</dbReference>
<dbReference type="InterPro" id="IPR036427">
    <property type="entry name" value="Bromodomain-like_sf"/>
</dbReference>
<dbReference type="CDD" id="cd04369">
    <property type="entry name" value="Bromodomain"/>
    <property type="match status" value="1"/>
</dbReference>
<feature type="compositionally biased region" description="Low complexity" evidence="3">
    <location>
        <begin position="100"/>
        <end position="115"/>
    </location>
</feature>
<dbReference type="Proteomes" id="UP000594263">
    <property type="component" value="Unplaced"/>
</dbReference>
<dbReference type="PANTHER" id="PTHR22881:SF11">
    <property type="entry name" value="BROMODOMAIN-CONTAINING PROTEIN DDB_G0270170-LIKE ISOFORM X1"/>
    <property type="match status" value="1"/>
</dbReference>
<feature type="domain" description="Bromo" evidence="4">
    <location>
        <begin position="177"/>
        <end position="247"/>
    </location>
</feature>
<feature type="region of interest" description="Disordered" evidence="3">
    <location>
        <begin position="262"/>
        <end position="303"/>
    </location>
</feature>
<dbReference type="InterPro" id="IPR051831">
    <property type="entry name" value="Bromodomain_contain_prot"/>
</dbReference>
<dbReference type="Gene3D" id="1.20.920.10">
    <property type="entry name" value="Bromodomain-like"/>
    <property type="match status" value="1"/>
</dbReference>
<feature type="compositionally biased region" description="Low complexity" evidence="3">
    <location>
        <begin position="1"/>
        <end position="12"/>
    </location>
</feature>
<evidence type="ECO:0000256" key="2">
    <source>
        <dbReference type="PROSITE-ProRule" id="PRU00035"/>
    </source>
</evidence>
<accession>A0A7N0TNQ9</accession>
<dbReference type="InterPro" id="IPR018359">
    <property type="entry name" value="Bromodomain_CS"/>
</dbReference>
<sequence>MVKAAETPPATTTRKKRPVHSPAPPLTSKNHHSPPLNSNSKTPNNSLFTDSSIRRSTRRNPILDGLWPALEENEGDGDEEEDEREMKKQKLVQRLRSQPVSIQNSRSSEVSQSRSNGERADAVMERIGDGAGSEAKDGSGNVSRVTDAACRVFDEGSGPTTPLPDKKTILFILDRLQKKDTHGVFSEPVDPEELPDYHEIIQTPMDFSTIRKKLDDGLYPNLEQFEEDIFLICSNAMQYNSPSTVYFRKARAIQELAKRDFDNLRQKGEDGEPQPRVIRRGRPPRIVDKSPEQAATQVPSSESPVAALGSVSENSKTYNLRKGLSLNKLITDDTLLMSLDEPSCNGTTTSVGLQEWNTEFPASILKAPYGKKPVVVDESRRETYRQPGASSELPATNMLMAEPKRLMPVGIGMSEQYGYPSSLARFAAGLGPVAWKIALKKINQSLAPGVEFDASQFAYESPKFPVYEVDANMRIIVPTTGKSNFTPAETLPSINGEEASTEAAVMQRPQKNSTGINGMTVGLAIYPVSERTGTPRAKQDQ</sequence>
<organism evidence="5 6">
    <name type="scientific">Kalanchoe fedtschenkoi</name>
    <name type="common">Lavender scallops</name>
    <name type="synonym">South American air plant</name>
    <dbReference type="NCBI Taxonomy" id="63787"/>
    <lineage>
        <taxon>Eukaryota</taxon>
        <taxon>Viridiplantae</taxon>
        <taxon>Streptophyta</taxon>
        <taxon>Embryophyta</taxon>
        <taxon>Tracheophyta</taxon>
        <taxon>Spermatophyta</taxon>
        <taxon>Magnoliopsida</taxon>
        <taxon>eudicotyledons</taxon>
        <taxon>Gunneridae</taxon>
        <taxon>Pentapetalae</taxon>
        <taxon>Saxifragales</taxon>
        <taxon>Crassulaceae</taxon>
        <taxon>Kalanchoe</taxon>
    </lineage>
</organism>
<protein>
    <recommendedName>
        <fullName evidence="4">Bromo domain-containing protein</fullName>
    </recommendedName>
</protein>
<proteinExistence type="predicted"/>
<evidence type="ECO:0000313" key="6">
    <source>
        <dbReference type="Proteomes" id="UP000594263"/>
    </source>
</evidence>
<name>A0A7N0TNQ9_KALFE</name>
<evidence type="ECO:0000313" key="5">
    <source>
        <dbReference type="EnsemblPlants" id="Kaladp0040s0590.1.v1.1"/>
    </source>
</evidence>
<dbReference type="SMART" id="SM00297">
    <property type="entry name" value="BROMO"/>
    <property type="match status" value="1"/>
</dbReference>
<dbReference type="Pfam" id="PF00439">
    <property type="entry name" value="Bromodomain"/>
    <property type="match status" value="1"/>
</dbReference>
<dbReference type="EnsemblPlants" id="Kaladp0040s0590.1.v1.1">
    <property type="protein sequence ID" value="Kaladp0040s0590.1.v1.1"/>
    <property type="gene ID" value="Kaladp0040s0590.v1.1"/>
</dbReference>
<reference evidence="5" key="1">
    <citation type="submission" date="2021-01" db="UniProtKB">
        <authorList>
            <consortium name="EnsemblPlants"/>
        </authorList>
    </citation>
    <scope>IDENTIFICATION</scope>
</reference>
<dbReference type="SUPFAM" id="SSF47370">
    <property type="entry name" value="Bromodomain"/>
    <property type="match status" value="1"/>
</dbReference>
<keyword evidence="6" id="KW-1185">Reference proteome</keyword>
<feature type="region of interest" description="Disordered" evidence="3">
    <location>
        <begin position="1"/>
        <end position="120"/>
    </location>
</feature>
<feature type="compositionally biased region" description="Polar residues" evidence="3">
    <location>
        <begin position="35"/>
        <end position="51"/>
    </location>
</feature>
<feature type="compositionally biased region" description="Polar residues" evidence="3">
    <location>
        <begin position="293"/>
        <end position="303"/>
    </location>
</feature>
<feature type="compositionally biased region" description="Acidic residues" evidence="3">
    <location>
        <begin position="71"/>
        <end position="83"/>
    </location>
</feature>
<evidence type="ECO:0000256" key="1">
    <source>
        <dbReference type="ARBA" id="ARBA00023117"/>
    </source>
</evidence>
<dbReference type="Gramene" id="Kaladp0040s0590.1.v1.1">
    <property type="protein sequence ID" value="Kaladp0040s0590.1.v1.1"/>
    <property type="gene ID" value="Kaladp0040s0590.v1.1"/>
</dbReference>
<dbReference type="PROSITE" id="PS50014">
    <property type="entry name" value="BROMODOMAIN_2"/>
    <property type="match status" value="1"/>
</dbReference>
<dbReference type="PANTHER" id="PTHR22881">
    <property type="entry name" value="BROMODOMAIN CONTAINING PROTEIN"/>
    <property type="match status" value="1"/>
</dbReference>
<dbReference type="InterPro" id="IPR001487">
    <property type="entry name" value="Bromodomain"/>
</dbReference>
<dbReference type="PRINTS" id="PR00503">
    <property type="entry name" value="BROMODOMAIN"/>
</dbReference>
<evidence type="ECO:0000256" key="3">
    <source>
        <dbReference type="SAM" id="MobiDB-lite"/>
    </source>
</evidence>
<evidence type="ECO:0000259" key="4">
    <source>
        <dbReference type="PROSITE" id="PS50014"/>
    </source>
</evidence>
<dbReference type="OMA" id="DANMRII"/>
<dbReference type="AlphaFoldDB" id="A0A7N0TNQ9"/>